<dbReference type="EMBL" id="QWZQ01000063">
    <property type="protein sequence ID" value="RRK09353.1"/>
    <property type="molecule type" value="Genomic_DNA"/>
</dbReference>
<organism evidence="2 3">
    <name type="scientific">Lactiplantibacillus garii</name>
    <dbReference type="NCBI Taxonomy" id="2306423"/>
    <lineage>
        <taxon>Bacteria</taxon>
        <taxon>Bacillati</taxon>
        <taxon>Bacillota</taxon>
        <taxon>Bacilli</taxon>
        <taxon>Lactobacillales</taxon>
        <taxon>Lactobacillaceae</taxon>
        <taxon>Lactiplantibacillus</taxon>
    </lineage>
</organism>
<reference evidence="2 3" key="1">
    <citation type="submission" date="2018-08" db="EMBL/GenBank/DDBJ databases">
        <title>Genome Lactobacillus garii FI11369.</title>
        <authorList>
            <person name="Diaz M."/>
            <person name="Narbad A."/>
        </authorList>
    </citation>
    <scope>NUCLEOTIDE SEQUENCE [LARGE SCALE GENOMIC DNA]</scope>
    <source>
        <strain evidence="2 3">FI11369</strain>
    </source>
</reference>
<evidence type="ECO:0000313" key="2">
    <source>
        <dbReference type="EMBL" id="RRK09353.1"/>
    </source>
</evidence>
<dbReference type="AlphaFoldDB" id="A0A3R8KGH1"/>
<dbReference type="GO" id="GO:0003677">
    <property type="term" value="F:DNA binding"/>
    <property type="evidence" value="ECO:0007669"/>
    <property type="project" value="InterPro"/>
</dbReference>
<protein>
    <submittedName>
        <fullName evidence="2">XRE family transcriptional regulator</fullName>
    </submittedName>
</protein>
<dbReference type="Proteomes" id="UP000283633">
    <property type="component" value="Unassembled WGS sequence"/>
</dbReference>
<dbReference type="InterPro" id="IPR001387">
    <property type="entry name" value="Cro/C1-type_HTH"/>
</dbReference>
<comment type="caution">
    <text evidence="2">The sequence shown here is derived from an EMBL/GenBank/DDBJ whole genome shotgun (WGS) entry which is preliminary data.</text>
</comment>
<evidence type="ECO:0000259" key="1">
    <source>
        <dbReference type="PROSITE" id="PS50943"/>
    </source>
</evidence>
<dbReference type="Pfam" id="PF13443">
    <property type="entry name" value="HTH_26"/>
    <property type="match status" value="1"/>
</dbReference>
<name>A0A3R8KGH1_9LACO</name>
<keyword evidence="3" id="KW-1185">Reference proteome</keyword>
<dbReference type="RefSeq" id="WP_125073312.1">
    <property type="nucleotide sequence ID" value="NZ_QWZQ01000063.1"/>
</dbReference>
<dbReference type="InterPro" id="IPR010982">
    <property type="entry name" value="Lambda_DNA-bd_dom_sf"/>
</dbReference>
<dbReference type="PROSITE" id="PS50943">
    <property type="entry name" value="HTH_CROC1"/>
    <property type="match status" value="1"/>
</dbReference>
<dbReference type="SUPFAM" id="SSF47413">
    <property type="entry name" value="lambda repressor-like DNA-binding domains"/>
    <property type="match status" value="1"/>
</dbReference>
<dbReference type="SMART" id="SM00530">
    <property type="entry name" value="HTH_XRE"/>
    <property type="match status" value="1"/>
</dbReference>
<gene>
    <name evidence="2" type="ORF">D1831_13175</name>
</gene>
<proteinExistence type="predicted"/>
<dbReference type="CDD" id="cd00093">
    <property type="entry name" value="HTH_XRE"/>
    <property type="match status" value="1"/>
</dbReference>
<accession>A0A3R8KGH1</accession>
<feature type="domain" description="HTH cro/C1-type" evidence="1">
    <location>
        <begin position="6"/>
        <end position="61"/>
    </location>
</feature>
<dbReference type="OrthoDB" id="2899891at2"/>
<sequence>MIESNLRSILDKNNISISDLSKSTKISRKTLTMLADNKSNGIKFSTLNTLINVLGVSVNEILNFSSDETITISALTITDDNVVTFLAKHSNKTTHESKSMLLTTTFKYFDNIFSFSSPAPVSGDDNWPAFFKLVTNSKDTPTLSTGNTNLAMSLVPDSIDNSRSANILHSFQISNQLEESLVHDFSIELLLRFCIAIGNSERPYNNEIWKMENTSLPAFIIHWKLREDDFDPEREFIVVLKQRDIVEYMNHNGVEF</sequence>
<dbReference type="Gene3D" id="1.10.260.40">
    <property type="entry name" value="lambda repressor-like DNA-binding domains"/>
    <property type="match status" value="1"/>
</dbReference>
<evidence type="ECO:0000313" key="3">
    <source>
        <dbReference type="Proteomes" id="UP000283633"/>
    </source>
</evidence>